<keyword evidence="3" id="KW-1185">Reference proteome</keyword>
<evidence type="ECO:0000313" key="2">
    <source>
        <dbReference type="EMBL" id="GAA4420658.1"/>
    </source>
</evidence>
<accession>A0ABP8L2X3</accession>
<evidence type="ECO:0000313" key="3">
    <source>
        <dbReference type="Proteomes" id="UP001501788"/>
    </source>
</evidence>
<dbReference type="EMBL" id="BAABEX010000007">
    <property type="protein sequence ID" value="GAA4420658.1"/>
    <property type="molecule type" value="Genomic_DNA"/>
</dbReference>
<dbReference type="Proteomes" id="UP001501788">
    <property type="component" value="Unassembled WGS sequence"/>
</dbReference>
<feature type="signal peptide" evidence="1">
    <location>
        <begin position="1"/>
        <end position="28"/>
    </location>
</feature>
<dbReference type="RefSeq" id="WP_345061512.1">
    <property type="nucleotide sequence ID" value="NZ_BAABEX010000007.1"/>
</dbReference>
<gene>
    <name evidence="2" type="ORF">GCM10023090_08590</name>
</gene>
<name>A0ABP8L2X3_9BURK</name>
<organism evidence="2 3">
    <name type="scientific">Acidovorax lacteus</name>
    <dbReference type="NCBI Taxonomy" id="1924988"/>
    <lineage>
        <taxon>Bacteria</taxon>
        <taxon>Pseudomonadati</taxon>
        <taxon>Pseudomonadota</taxon>
        <taxon>Betaproteobacteria</taxon>
        <taxon>Burkholderiales</taxon>
        <taxon>Comamonadaceae</taxon>
        <taxon>Acidovorax</taxon>
    </lineage>
</organism>
<protein>
    <recommendedName>
        <fullName evidence="4">DUF5666 domain-containing protein</fullName>
    </recommendedName>
</protein>
<sequence length="136" mass="14715">MDWTIMMTRSTQILLVALALAVPAAALAAPPHAHAHDHRPLHGGVVVEVRDVDYELVASKDELRMFLRDHGKPMDVGQVSARLTLLTGTERQDVSLLPAGTHLEARGSFRIGKGTKVVAAVSRHGKTLGTVRFDLP</sequence>
<keyword evidence="1" id="KW-0732">Signal</keyword>
<evidence type="ECO:0000256" key="1">
    <source>
        <dbReference type="SAM" id="SignalP"/>
    </source>
</evidence>
<comment type="caution">
    <text evidence="2">The sequence shown here is derived from an EMBL/GenBank/DDBJ whole genome shotgun (WGS) entry which is preliminary data.</text>
</comment>
<evidence type="ECO:0008006" key="4">
    <source>
        <dbReference type="Google" id="ProtNLM"/>
    </source>
</evidence>
<proteinExistence type="predicted"/>
<reference evidence="3" key="1">
    <citation type="journal article" date="2019" name="Int. J. Syst. Evol. Microbiol.">
        <title>The Global Catalogue of Microorganisms (GCM) 10K type strain sequencing project: providing services to taxonomists for standard genome sequencing and annotation.</title>
        <authorList>
            <consortium name="The Broad Institute Genomics Platform"/>
            <consortium name="The Broad Institute Genome Sequencing Center for Infectious Disease"/>
            <person name="Wu L."/>
            <person name="Ma J."/>
        </authorList>
    </citation>
    <scope>NUCLEOTIDE SEQUENCE [LARGE SCALE GENOMIC DNA]</scope>
    <source>
        <strain evidence="3">JCM 31890</strain>
    </source>
</reference>
<feature type="chain" id="PRO_5045867813" description="DUF5666 domain-containing protein" evidence="1">
    <location>
        <begin position="29"/>
        <end position="136"/>
    </location>
</feature>